<keyword evidence="7" id="KW-1185">Reference proteome</keyword>
<name>A0ABW3TAV5_9RHOB</name>
<dbReference type="InterPro" id="IPR000595">
    <property type="entry name" value="cNMP-bd_dom"/>
</dbReference>
<dbReference type="InterPro" id="IPR036390">
    <property type="entry name" value="WH_DNA-bd_sf"/>
</dbReference>
<protein>
    <submittedName>
        <fullName evidence="6">Crp/Fnr family transcriptional regulator</fullName>
    </submittedName>
</protein>
<dbReference type="Gene3D" id="1.10.10.10">
    <property type="entry name" value="Winged helix-like DNA-binding domain superfamily/Winged helix DNA-binding domain"/>
    <property type="match status" value="1"/>
</dbReference>
<dbReference type="RefSeq" id="WP_380789726.1">
    <property type="nucleotide sequence ID" value="NZ_JBHTKR010000002.1"/>
</dbReference>
<sequence>MSWLDAAPALAGLDPRDRSRLEALHPVDLPPGAVIFRPGDAAQGYAVVLSGQVDVSLTGASGREMLLYSVAPGQACVQTTFGLLSDAAYSAEAETVRDTRLVVIPRALFLDLLDKSAPFRSLVFGAFADRMADMLKLVETVAFTRAECRLAARLLALSEDGPVQATHSELAAQAGTAREVVSRRLDAWARKGWVRTARGQVVVIDRTALSDLAHAEM</sequence>
<evidence type="ECO:0000256" key="3">
    <source>
        <dbReference type="ARBA" id="ARBA00023163"/>
    </source>
</evidence>
<gene>
    <name evidence="6" type="ORF">ACFQ3C_06480</name>
</gene>
<accession>A0ABW3TAV5</accession>
<evidence type="ECO:0000259" key="5">
    <source>
        <dbReference type="PROSITE" id="PS51063"/>
    </source>
</evidence>
<dbReference type="InterPro" id="IPR018490">
    <property type="entry name" value="cNMP-bd_dom_sf"/>
</dbReference>
<dbReference type="InterPro" id="IPR036388">
    <property type="entry name" value="WH-like_DNA-bd_sf"/>
</dbReference>
<evidence type="ECO:0000256" key="1">
    <source>
        <dbReference type="ARBA" id="ARBA00023015"/>
    </source>
</evidence>
<dbReference type="Gene3D" id="2.60.120.10">
    <property type="entry name" value="Jelly Rolls"/>
    <property type="match status" value="1"/>
</dbReference>
<keyword evidence="2" id="KW-0238">DNA-binding</keyword>
<dbReference type="InterPro" id="IPR014710">
    <property type="entry name" value="RmlC-like_jellyroll"/>
</dbReference>
<feature type="domain" description="HTH crp-type" evidence="5">
    <location>
        <begin position="144"/>
        <end position="207"/>
    </location>
</feature>
<comment type="caution">
    <text evidence="6">The sequence shown here is derived from an EMBL/GenBank/DDBJ whole genome shotgun (WGS) entry which is preliminary data.</text>
</comment>
<dbReference type="Pfam" id="PF00027">
    <property type="entry name" value="cNMP_binding"/>
    <property type="match status" value="1"/>
</dbReference>
<dbReference type="PANTHER" id="PTHR24567:SF74">
    <property type="entry name" value="HTH-TYPE TRANSCRIPTIONAL REGULATOR ARCR"/>
    <property type="match status" value="1"/>
</dbReference>
<evidence type="ECO:0000313" key="7">
    <source>
        <dbReference type="Proteomes" id="UP001597151"/>
    </source>
</evidence>
<dbReference type="SMART" id="SM00100">
    <property type="entry name" value="cNMP"/>
    <property type="match status" value="1"/>
</dbReference>
<evidence type="ECO:0000313" key="6">
    <source>
        <dbReference type="EMBL" id="MFD1194310.1"/>
    </source>
</evidence>
<organism evidence="6 7">
    <name type="scientific">Seohaeicola saemankumensis</name>
    <dbReference type="NCBI Taxonomy" id="481181"/>
    <lineage>
        <taxon>Bacteria</taxon>
        <taxon>Pseudomonadati</taxon>
        <taxon>Pseudomonadota</taxon>
        <taxon>Alphaproteobacteria</taxon>
        <taxon>Rhodobacterales</taxon>
        <taxon>Roseobacteraceae</taxon>
        <taxon>Seohaeicola</taxon>
    </lineage>
</organism>
<keyword evidence="1" id="KW-0805">Transcription regulation</keyword>
<dbReference type="Proteomes" id="UP001597151">
    <property type="component" value="Unassembled WGS sequence"/>
</dbReference>
<keyword evidence="3" id="KW-0804">Transcription</keyword>
<dbReference type="EMBL" id="JBHTKR010000002">
    <property type="protein sequence ID" value="MFD1194310.1"/>
    <property type="molecule type" value="Genomic_DNA"/>
</dbReference>
<feature type="domain" description="Cyclic nucleotide-binding" evidence="4">
    <location>
        <begin position="21"/>
        <end position="130"/>
    </location>
</feature>
<dbReference type="PROSITE" id="PS50042">
    <property type="entry name" value="CNMP_BINDING_3"/>
    <property type="match status" value="1"/>
</dbReference>
<dbReference type="InterPro" id="IPR050397">
    <property type="entry name" value="Env_Response_Regulators"/>
</dbReference>
<dbReference type="SUPFAM" id="SSF46785">
    <property type="entry name" value="Winged helix' DNA-binding domain"/>
    <property type="match status" value="1"/>
</dbReference>
<dbReference type="PROSITE" id="PS51063">
    <property type="entry name" value="HTH_CRP_2"/>
    <property type="match status" value="1"/>
</dbReference>
<dbReference type="Pfam" id="PF13545">
    <property type="entry name" value="HTH_Crp_2"/>
    <property type="match status" value="1"/>
</dbReference>
<dbReference type="SUPFAM" id="SSF51206">
    <property type="entry name" value="cAMP-binding domain-like"/>
    <property type="match status" value="1"/>
</dbReference>
<reference evidence="7" key="1">
    <citation type="journal article" date="2019" name="Int. J. Syst. Evol. Microbiol.">
        <title>The Global Catalogue of Microorganisms (GCM) 10K type strain sequencing project: providing services to taxonomists for standard genome sequencing and annotation.</title>
        <authorList>
            <consortium name="The Broad Institute Genomics Platform"/>
            <consortium name="The Broad Institute Genome Sequencing Center for Infectious Disease"/>
            <person name="Wu L."/>
            <person name="Ma J."/>
        </authorList>
    </citation>
    <scope>NUCLEOTIDE SEQUENCE [LARGE SCALE GENOMIC DNA]</scope>
    <source>
        <strain evidence="7">CCUG 55328</strain>
    </source>
</reference>
<dbReference type="CDD" id="cd00038">
    <property type="entry name" value="CAP_ED"/>
    <property type="match status" value="1"/>
</dbReference>
<proteinExistence type="predicted"/>
<evidence type="ECO:0000256" key="2">
    <source>
        <dbReference type="ARBA" id="ARBA00023125"/>
    </source>
</evidence>
<dbReference type="InterPro" id="IPR012318">
    <property type="entry name" value="HTH_CRP"/>
</dbReference>
<dbReference type="PANTHER" id="PTHR24567">
    <property type="entry name" value="CRP FAMILY TRANSCRIPTIONAL REGULATORY PROTEIN"/>
    <property type="match status" value="1"/>
</dbReference>
<evidence type="ECO:0000259" key="4">
    <source>
        <dbReference type="PROSITE" id="PS50042"/>
    </source>
</evidence>